<dbReference type="KEGG" id="trg:TRUGW13939_00879"/>
<dbReference type="PANTHER" id="PTHR37539:SF1">
    <property type="entry name" value="ER-BOUND OXYGENASE MPAB_MPAB'_RUBBER OXYGENASE CATALYTIC DOMAIN-CONTAINING PROTEIN"/>
    <property type="match status" value="1"/>
</dbReference>
<evidence type="ECO:0000256" key="1">
    <source>
        <dbReference type="SAM" id="Phobius"/>
    </source>
</evidence>
<dbReference type="GO" id="GO:0016491">
    <property type="term" value="F:oxidoreductase activity"/>
    <property type="evidence" value="ECO:0007669"/>
    <property type="project" value="InterPro"/>
</dbReference>
<dbReference type="PANTHER" id="PTHR37539">
    <property type="entry name" value="SECRETED PROTEIN-RELATED"/>
    <property type="match status" value="1"/>
</dbReference>
<keyword evidence="1" id="KW-1133">Transmembrane helix</keyword>
<dbReference type="RefSeq" id="XP_035339978.1">
    <property type="nucleotide sequence ID" value="XM_035484085.1"/>
</dbReference>
<protein>
    <recommendedName>
        <fullName evidence="2">ER-bound oxygenase mpaB/mpaB'/Rubber oxygenase catalytic domain-containing protein</fullName>
    </recommendedName>
</protein>
<dbReference type="InterPro" id="IPR018713">
    <property type="entry name" value="MPAB/Lcp_cat_dom"/>
</dbReference>
<reference evidence="4" key="1">
    <citation type="submission" date="2020-06" db="EMBL/GenBank/DDBJ databases">
        <title>A chromosome-scale genome assembly of Talaromyces rugulosus W13939.</title>
        <authorList>
            <person name="Wang B."/>
            <person name="Guo L."/>
            <person name="Ye K."/>
            <person name="Wang L."/>
        </authorList>
    </citation>
    <scope>NUCLEOTIDE SEQUENCE [LARGE SCALE GENOMIC DNA]</scope>
    <source>
        <strain evidence="4">W13939</strain>
    </source>
</reference>
<dbReference type="AlphaFoldDB" id="A0A7H8QIK4"/>
<proteinExistence type="predicted"/>
<keyword evidence="1" id="KW-0812">Transmembrane</keyword>
<keyword evidence="4" id="KW-1185">Reference proteome</keyword>
<name>A0A7H8QIK4_TALRU</name>
<gene>
    <name evidence="3" type="ORF">TRUGW13939_00879</name>
</gene>
<keyword evidence="1" id="KW-0472">Membrane</keyword>
<dbReference type="InterPro" id="IPR037473">
    <property type="entry name" value="Lcp-like"/>
</dbReference>
<feature type="transmembrane region" description="Helical" evidence="1">
    <location>
        <begin position="417"/>
        <end position="440"/>
    </location>
</feature>
<evidence type="ECO:0000313" key="3">
    <source>
        <dbReference type="EMBL" id="QKX53799.1"/>
    </source>
</evidence>
<dbReference type="EMBL" id="CP055898">
    <property type="protein sequence ID" value="QKX53799.1"/>
    <property type="molecule type" value="Genomic_DNA"/>
</dbReference>
<dbReference type="OrthoDB" id="6361347at2759"/>
<sequence length="443" mass="49896">MNTRTVGNYSFELGPLHIVSERMQELRQQHDTLGSETVIILQEIWKTETENSGQSTHRMDLYGILASHHTEDETLSKFWGQIHSVPEWVDWDQIKRGQKFFYRYALANLIGFALQGFMGENAASSGTAEVLIRTGGFSTRKLLGRLLETFQFLLQVTESEEAIKPGGVGHVTTVRVRLLHAMVHGRISNLEKVKPGYFDVEKFGKPINDFDCIHAISTFCCNHSWLQLPQMGVHPTYQETADYIALFRYVAYVIGTPDEYFADVARSKATMESMLLSLQINSTSRIMGHNFVQCLKDLPPVNISAEFIEAGCRVLNGDEFCDKLGLGKPGLYSYACFKGFCWFVRALAFLQCISPGLDRSLTNFFQRALHQGIIQSKSGLAGGTKFDFKYTPRIGQKVGKEDNNRLPPLFPRPVESFLFLVFAVGCLSPIAGLGLLFYLVKVW</sequence>
<dbReference type="Pfam" id="PF09995">
    <property type="entry name" value="MPAB_Lcp_cat"/>
    <property type="match status" value="1"/>
</dbReference>
<dbReference type="Proteomes" id="UP000509510">
    <property type="component" value="Chromosome I"/>
</dbReference>
<evidence type="ECO:0000313" key="4">
    <source>
        <dbReference type="Proteomes" id="UP000509510"/>
    </source>
</evidence>
<evidence type="ECO:0000259" key="2">
    <source>
        <dbReference type="Pfam" id="PF09995"/>
    </source>
</evidence>
<accession>A0A7H8QIK4</accession>
<feature type="domain" description="ER-bound oxygenase mpaB/mpaB'/Rubber oxygenase catalytic" evidence="2">
    <location>
        <begin position="109"/>
        <end position="346"/>
    </location>
</feature>
<organism evidence="3 4">
    <name type="scientific">Talaromyces rugulosus</name>
    <name type="common">Penicillium rugulosum</name>
    <dbReference type="NCBI Taxonomy" id="121627"/>
    <lineage>
        <taxon>Eukaryota</taxon>
        <taxon>Fungi</taxon>
        <taxon>Dikarya</taxon>
        <taxon>Ascomycota</taxon>
        <taxon>Pezizomycotina</taxon>
        <taxon>Eurotiomycetes</taxon>
        <taxon>Eurotiomycetidae</taxon>
        <taxon>Eurotiales</taxon>
        <taxon>Trichocomaceae</taxon>
        <taxon>Talaromyces</taxon>
        <taxon>Talaromyces sect. Islandici</taxon>
    </lineage>
</organism>
<dbReference type="GeneID" id="55988392"/>